<evidence type="ECO:0000256" key="5">
    <source>
        <dbReference type="ARBA" id="ARBA00023004"/>
    </source>
</evidence>
<evidence type="ECO:0000313" key="10">
    <source>
        <dbReference type="Proteomes" id="UP000010469"/>
    </source>
</evidence>
<dbReference type="GeneID" id="14211749"/>
<comment type="similarity">
    <text evidence="7">Belongs to the eukaryotic-type primase large subunit family.</text>
</comment>
<dbReference type="RefSeq" id="WP_015232153.1">
    <property type="nucleotide sequence ID" value="NC_019791.1"/>
</dbReference>
<evidence type="ECO:0000256" key="6">
    <source>
        <dbReference type="ARBA" id="ARBA00023014"/>
    </source>
</evidence>
<evidence type="ECO:0000256" key="7">
    <source>
        <dbReference type="HAMAP-Rule" id="MF_00701"/>
    </source>
</evidence>
<keyword evidence="10" id="KW-1185">Reference proteome</keyword>
<comment type="subunit">
    <text evidence="7">Heterodimer of a small subunit (PriS) and a large subunit (PriL).</text>
</comment>
<evidence type="ECO:0000256" key="3">
    <source>
        <dbReference type="ARBA" id="ARBA00022705"/>
    </source>
</evidence>
<dbReference type="KEGG" id="clg:Calag_0489"/>
<dbReference type="GO" id="GO:0006269">
    <property type="term" value="P:DNA replication, synthesis of primer"/>
    <property type="evidence" value="ECO:0007669"/>
    <property type="project" value="UniProtKB-UniRule"/>
</dbReference>
<gene>
    <name evidence="7" type="primary">priL</name>
    <name evidence="9" type="ordered locus">Calag_0489</name>
</gene>
<dbReference type="GO" id="GO:0051539">
    <property type="term" value="F:4 iron, 4 sulfur cluster binding"/>
    <property type="evidence" value="ECO:0007669"/>
    <property type="project" value="UniProtKB-UniRule"/>
</dbReference>
<sequence>MLTYSKYPFIISLEEYSKMNYGYRIDINSLLENEKIVKISKKRLGEAITKKVSPLKNGDTTDEEVYSFYVSLAAIKASNSVIALDLFAKAEANRASYFIDYEDEENLIALSNAMGLKIEKELIKIPWIINTNGKITYRMLPYYVKMEDYLKIAVNAQENAFRLVNSFLLNGKVYLDIKILKRLLEVGIIVKIKNISKDLEINDLVLDFSNEIFRYLKLAENKIPTSKIEYKAFPPCMTSFRELLDKGKIDEERLYQYIAFLISIGIDEEELSDILANGLGISPNLSKRIAKAFLSIEDLSPYRCDVMKKKNLCPKDCGGKHPVLVYKKNLQDMSNK</sequence>
<dbReference type="CDD" id="cd06560">
    <property type="entry name" value="PriL"/>
    <property type="match status" value="1"/>
</dbReference>
<dbReference type="InParanoid" id="L0AB33"/>
<feature type="binding site" evidence="7">
    <location>
        <position position="236"/>
    </location>
    <ligand>
        <name>[4Fe-4S] cluster</name>
        <dbReference type="ChEBI" id="CHEBI:49883"/>
    </ligand>
</feature>
<dbReference type="Proteomes" id="UP000010469">
    <property type="component" value="Chromosome"/>
</dbReference>
<organism evidence="9 10">
    <name type="scientific">Caldisphaera lagunensis (strain DSM 15908 / JCM 11604 / ANMR 0165 / IC-154)</name>
    <dbReference type="NCBI Taxonomy" id="1056495"/>
    <lineage>
        <taxon>Archaea</taxon>
        <taxon>Thermoproteota</taxon>
        <taxon>Thermoprotei</taxon>
        <taxon>Acidilobales</taxon>
        <taxon>Caldisphaeraceae</taxon>
        <taxon>Caldisphaera</taxon>
    </lineage>
</organism>
<accession>L0AB33</accession>
<dbReference type="InterPro" id="IPR058560">
    <property type="entry name" value="DNA_primase_C"/>
</dbReference>
<dbReference type="GO" id="GO:0003899">
    <property type="term" value="F:DNA-directed RNA polymerase activity"/>
    <property type="evidence" value="ECO:0007669"/>
    <property type="project" value="InterPro"/>
</dbReference>
<dbReference type="HOGENOM" id="CLU_052778_1_0_2"/>
<evidence type="ECO:0000259" key="8">
    <source>
        <dbReference type="Pfam" id="PF04104"/>
    </source>
</evidence>
<dbReference type="Pfam" id="PF04104">
    <property type="entry name" value="DNA_primase_lrg"/>
    <property type="match status" value="1"/>
</dbReference>
<dbReference type="InterPro" id="IPR023642">
    <property type="entry name" value="DNA_primase_lsu_PriL"/>
</dbReference>
<reference evidence="10" key="1">
    <citation type="submission" date="2012-03" db="EMBL/GenBank/DDBJ databases">
        <title>Complete genome of Caldisphaera lagunensis DSM 15908.</title>
        <authorList>
            <person name="Lucas S."/>
            <person name="Copeland A."/>
            <person name="Lapidus A."/>
            <person name="Glavina del Rio T."/>
            <person name="Dalin E."/>
            <person name="Tice H."/>
            <person name="Bruce D."/>
            <person name="Goodwin L."/>
            <person name="Pitluck S."/>
            <person name="Peters L."/>
            <person name="Mikhailova N."/>
            <person name="Teshima H."/>
            <person name="Kyrpides N."/>
            <person name="Mavromatis K."/>
            <person name="Ivanova N."/>
            <person name="Brettin T."/>
            <person name="Detter J.C."/>
            <person name="Han C."/>
            <person name="Larimer F."/>
            <person name="Land M."/>
            <person name="Hauser L."/>
            <person name="Markowitz V."/>
            <person name="Cheng J.-F."/>
            <person name="Hugenholtz P."/>
            <person name="Woyke T."/>
            <person name="Wu D."/>
            <person name="Spring S."/>
            <person name="Schroeder M."/>
            <person name="Brambilla E."/>
            <person name="Klenk H.-P."/>
            <person name="Eisen J.A."/>
        </authorList>
    </citation>
    <scope>NUCLEOTIDE SEQUENCE [LARGE SCALE GENOMIC DNA]</scope>
    <source>
        <strain evidence="10">DSM 15908 / JCM 11604 / IC-154</strain>
    </source>
</reference>
<feature type="domain" description="DNA primase large subunit C-terminal" evidence="8">
    <location>
        <begin position="227"/>
        <end position="314"/>
    </location>
</feature>
<keyword evidence="3 7" id="KW-0235">DNA replication</keyword>
<comment type="function">
    <text evidence="7">Regulatory subunit of DNA primase, an RNA polymerase that catalyzes the synthesis of short RNA molecules used as primers for DNA polymerase during DNA replication. Stabilizes and modulates the activity of the small subunit, increasing the rate of DNA synthesis, and conferring RNA synthesis capability. The DNA polymerase activity may enable DNA primase to also catalyze primer extension after primer synthesis. May also play a role in DNA repair.</text>
</comment>
<evidence type="ECO:0000256" key="1">
    <source>
        <dbReference type="ARBA" id="ARBA00022485"/>
    </source>
</evidence>
<keyword evidence="6 7" id="KW-0411">Iron-sulfur</keyword>
<dbReference type="AlphaFoldDB" id="L0AB33"/>
<keyword evidence="1 7" id="KW-0004">4Fe-4S</keyword>
<dbReference type="OrthoDB" id="46081at2157"/>
<comment type="cofactor">
    <cofactor evidence="7">
        <name>[4Fe-4S] cluster</name>
        <dbReference type="ChEBI" id="CHEBI:49883"/>
    </cofactor>
    <text evidence="7">Binds 1 [4Fe-4S] cluster.</text>
</comment>
<dbReference type="eggNOG" id="arCOG03013">
    <property type="taxonomic scope" value="Archaea"/>
</dbReference>
<keyword evidence="2 7" id="KW-0639">Primosome</keyword>
<evidence type="ECO:0000313" key="9">
    <source>
        <dbReference type="EMBL" id="AFZ70255.1"/>
    </source>
</evidence>
<evidence type="ECO:0000256" key="2">
    <source>
        <dbReference type="ARBA" id="ARBA00022515"/>
    </source>
</evidence>
<dbReference type="EMBL" id="CP003378">
    <property type="protein sequence ID" value="AFZ70255.1"/>
    <property type="molecule type" value="Genomic_DNA"/>
</dbReference>
<dbReference type="GO" id="GO:0046872">
    <property type="term" value="F:metal ion binding"/>
    <property type="evidence" value="ECO:0007669"/>
    <property type="project" value="UniProtKB-KW"/>
</dbReference>
<feature type="binding site" evidence="7">
    <location>
        <position position="313"/>
    </location>
    <ligand>
        <name>[4Fe-4S] cluster</name>
        <dbReference type="ChEBI" id="CHEBI:49883"/>
    </ligand>
</feature>
<dbReference type="Pfam" id="PF26466">
    <property type="entry name" value="DNA_primase_lrg_N"/>
    <property type="match status" value="1"/>
</dbReference>
<keyword evidence="5 7" id="KW-0408">Iron</keyword>
<keyword evidence="4 7" id="KW-0479">Metal-binding</keyword>
<feature type="binding site" evidence="7">
    <location>
        <position position="317"/>
    </location>
    <ligand>
        <name>[4Fe-4S] cluster</name>
        <dbReference type="ChEBI" id="CHEBI:49883"/>
    </ligand>
</feature>
<dbReference type="GO" id="GO:1990077">
    <property type="term" value="C:primosome complex"/>
    <property type="evidence" value="ECO:0007669"/>
    <property type="project" value="UniProtKB-KW"/>
</dbReference>
<protein>
    <recommendedName>
        <fullName evidence="7">DNA primase large subunit PriL</fullName>
    </recommendedName>
</protein>
<name>L0AB33_CALLD</name>
<feature type="binding site" evidence="7">
    <location>
        <position position="304"/>
    </location>
    <ligand>
        <name>[4Fe-4S] cluster</name>
        <dbReference type="ChEBI" id="CHEBI:49883"/>
    </ligand>
</feature>
<dbReference type="SUPFAM" id="SSF140914">
    <property type="entry name" value="PriB N-terminal domain-like"/>
    <property type="match status" value="1"/>
</dbReference>
<dbReference type="HAMAP" id="MF_00701">
    <property type="entry name" value="DNA_primase_lrg_arc"/>
    <property type="match status" value="1"/>
</dbReference>
<evidence type="ECO:0000256" key="4">
    <source>
        <dbReference type="ARBA" id="ARBA00022723"/>
    </source>
</evidence>
<proteinExistence type="inferred from homology"/>
<dbReference type="STRING" id="1056495.Calag_0489"/>
<dbReference type="FunCoup" id="L0AB33">
    <property type="interactions" value="1"/>
</dbReference>